<keyword evidence="1" id="KW-0479">Metal-binding</keyword>
<dbReference type="InterPro" id="IPR027443">
    <property type="entry name" value="IPNS-like_sf"/>
</dbReference>
<dbReference type="InterPro" id="IPR026992">
    <property type="entry name" value="DIOX_N"/>
</dbReference>
<dbReference type="Gene3D" id="2.60.120.330">
    <property type="entry name" value="B-lactam Antibiotic, Isopenicillin N Synthase, Chain"/>
    <property type="match status" value="1"/>
</dbReference>
<evidence type="ECO:0000259" key="3">
    <source>
        <dbReference type="PROSITE" id="PS51471"/>
    </source>
</evidence>
<sequence length="342" mass="36835">MEAAVPVIDLAPFLIDEGCVVGDAPTPSQLATAAAIDRACRDHGFLFLQQFGSESQNAAAFAAAQRLFSLPEAHKAGEMKRVSPRTNTGYSPLRSESLNKSRAAENKEAFNVRARANRFDGCPAGFEEAAAALWETAEFTARRYAMASALALGLPLDFFSRTLERMDLCTLRFLHYPPCDEHAEGVPPDEEGEDGRLPPLRVGEHTDFGLFTFLLLGEGAEGLQIKPVRGAEIGGAAGGEAGGWLELSVPPSARGGAVVNTGALLARWTNDVWRATAHRVIVPNAEVASRERYSIACFIDPDAEARIEVHPKFVAEGAAPRYTPTTGREYLLMKLREAQGPG</sequence>
<feature type="domain" description="Fe2OG dioxygenase" evidence="3">
    <location>
        <begin position="167"/>
        <end position="301"/>
    </location>
</feature>
<reference evidence="4 5" key="1">
    <citation type="journal article" date="2024" name="Science">
        <title>Giant polyketide synthase enzymes in the biosynthesis of giant marine polyether toxins.</title>
        <authorList>
            <person name="Fallon T.R."/>
            <person name="Shende V.V."/>
            <person name="Wierzbicki I.H."/>
            <person name="Pendleton A.L."/>
            <person name="Watervoot N.F."/>
            <person name="Auber R.P."/>
            <person name="Gonzalez D.J."/>
            <person name="Wisecaver J.H."/>
            <person name="Moore B.S."/>
        </authorList>
    </citation>
    <scope>NUCLEOTIDE SEQUENCE [LARGE SCALE GENOMIC DNA]</scope>
    <source>
        <strain evidence="4 5">12B1</strain>
    </source>
</reference>
<dbReference type="InterPro" id="IPR050231">
    <property type="entry name" value="Iron_ascorbate_oxido_reductase"/>
</dbReference>
<evidence type="ECO:0000313" key="4">
    <source>
        <dbReference type="EMBL" id="KAL1515509.1"/>
    </source>
</evidence>
<dbReference type="Pfam" id="PF03171">
    <property type="entry name" value="2OG-FeII_Oxy"/>
    <property type="match status" value="1"/>
</dbReference>
<dbReference type="EMBL" id="JBGBPQ010000011">
    <property type="protein sequence ID" value="KAL1515509.1"/>
    <property type="molecule type" value="Genomic_DNA"/>
</dbReference>
<dbReference type="SUPFAM" id="SSF51197">
    <property type="entry name" value="Clavaminate synthase-like"/>
    <property type="match status" value="1"/>
</dbReference>
<name>A0AB34J896_PRYPA</name>
<dbReference type="GO" id="GO:0016491">
    <property type="term" value="F:oxidoreductase activity"/>
    <property type="evidence" value="ECO:0007669"/>
    <property type="project" value="UniProtKB-KW"/>
</dbReference>
<dbReference type="GO" id="GO:0046872">
    <property type="term" value="F:metal ion binding"/>
    <property type="evidence" value="ECO:0007669"/>
    <property type="project" value="UniProtKB-KW"/>
</dbReference>
<evidence type="ECO:0000313" key="5">
    <source>
        <dbReference type="Proteomes" id="UP001515480"/>
    </source>
</evidence>
<comment type="caution">
    <text evidence="4">The sequence shown here is derived from an EMBL/GenBank/DDBJ whole genome shotgun (WGS) entry which is preliminary data.</text>
</comment>
<feature type="region of interest" description="Disordered" evidence="2">
    <location>
        <begin position="78"/>
        <end position="98"/>
    </location>
</feature>
<keyword evidence="1" id="KW-0560">Oxidoreductase</keyword>
<dbReference type="PROSITE" id="PS51471">
    <property type="entry name" value="FE2OG_OXY"/>
    <property type="match status" value="1"/>
</dbReference>
<dbReference type="Proteomes" id="UP001515480">
    <property type="component" value="Unassembled WGS sequence"/>
</dbReference>
<organism evidence="4 5">
    <name type="scientific">Prymnesium parvum</name>
    <name type="common">Toxic golden alga</name>
    <dbReference type="NCBI Taxonomy" id="97485"/>
    <lineage>
        <taxon>Eukaryota</taxon>
        <taxon>Haptista</taxon>
        <taxon>Haptophyta</taxon>
        <taxon>Prymnesiophyceae</taxon>
        <taxon>Prymnesiales</taxon>
        <taxon>Prymnesiaceae</taxon>
        <taxon>Prymnesium</taxon>
    </lineage>
</organism>
<dbReference type="PANTHER" id="PTHR47990">
    <property type="entry name" value="2-OXOGLUTARATE (2OG) AND FE(II)-DEPENDENT OXYGENASE SUPERFAMILY PROTEIN-RELATED"/>
    <property type="match status" value="1"/>
</dbReference>
<evidence type="ECO:0000256" key="1">
    <source>
        <dbReference type="RuleBase" id="RU003682"/>
    </source>
</evidence>
<accession>A0AB34J896</accession>
<keyword evidence="5" id="KW-1185">Reference proteome</keyword>
<proteinExistence type="inferred from homology"/>
<dbReference type="InterPro" id="IPR005123">
    <property type="entry name" value="Oxoglu/Fe-dep_dioxygenase_dom"/>
</dbReference>
<dbReference type="AlphaFoldDB" id="A0AB34J896"/>
<dbReference type="InterPro" id="IPR044861">
    <property type="entry name" value="IPNS-like_FE2OG_OXY"/>
</dbReference>
<protein>
    <recommendedName>
        <fullName evidence="3">Fe2OG dioxygenase domain-containing protein</fullName>
    </recommendedName>
</protein>
<feature type="compositionally biased region" description="Polar residues" evidence="2">
    <location>
        <begin position="84"/>
        <end position="96"/>
    </location>
</feature>
<evidence type="ECO:0000256" key="2">
    <source>
        <dbReference type="SAM" id="MobiDB-lite"/>
    </source>
</evidence>
<keyword evidence="1" id="KW-0408">Iron</keyword>
<comment type="similarity">
    <text evidence="1">Belongs to the iron/ascorbate-dependent oxidoreductase family.</text>
</comment>
<gene>
    <name evidence="4" type="ORF">AB1Y20_002131</name>
</gene>
<dbReference type="Pfam" id="PF14226">
    <property type="entry name" value="DIOX_N"/>
    <property type="match status" value="1"/>
</dbReference>